<dbReference type="InterPro" id="IPR053812">
    <property type="entry name" value="HTH_Sigma70_ECF-like"/>
</dbReference>
<evidence type="ECO:0000259" key="4">
    <source>
        <dbReference type="Pfam" id="PF07638"/>
    </source>
</evidence>
<name>A0A6P2DHS6_9BACT</name>
<dbReference type="InterPro" id="IPR014284">
    <property type="entry name" value="RNA_pol_sigma-70_dom"/>
</dbReference>
<dbReference type="PANTHER" id="PTHR43133">
    <property type="entry name" value="RNA POLYMERASE ECF-TYPE SIGMA FACTO"/>
    <property type="match status" value="1"/>
</dbReference>
<dbReference type="InterPro" id="IPR013324">
    <property type="entry name" value="RNA_pol_sigma_r3/r4-like"/>
</dbReference>
<protein>
    <recommendedName>
        <fullName evidence="4">RNA polymerase sigma-70 ECF-like HTH domain-containing protein</fullName>
    </recommendedName>
</protein>
<dbReference type="AlphaFoldDB" id="A0A6P2DHS6"/>
<dbReference type="RefSeq" id="WP_162671895.1">
    <property type="nucleotide sequence ID" value="NZ_LR593886.1"/>
</dbReference>
<dbReference type="PANTHER" id="PTHR43133:SF39">
    <property type="entry name" value="SIMILAR TO RNA POLYMERASE SIGMA-E FACTOR"/>
    <property type="match status" value="1"/>
</dbReference>
<sequence>MTLTIAAPVQAWLDAHRAGAKPPVNDLCSLCEERVRELVQPRLRTFPLVVQDSQTTEVANEALLRLLAALGRDVRPQSTLDLERFLAHIIRRVLLDMNRAIQKRRSQVGALGDAPVAAPEDEDRIETDLMVAFHEYIEALQPDEQALFDVFYYQGKTKLEAAALLGLPPTTVHAHWVKARYRASKKFGRDLTD</sequence>
<keyword evidence="3" id="KW-0804">Transcription</keyword>
<keyword evidence="6" id="KW-1185">Reference proteome</keyword>
<organism evidence="5 6">
    <name type="scientific">Gemmata massiliana</name>
    <dbReference type="NCBI Taxonomy" id="1210884"/>
    <lineage>
        <taxon>Bacteria</taxon>
        <taxon>Pseudomonadati</taxon>
        <taxon>Planctomycetota</taxon>
        <taxon>Planctomycetia</taxon>
        <taxon>Gemmatales</taxon>
        <taxon>Gemmataceae</taxon>
        <taxon>Gemmata</taxon>
    </lineage>
</organism>
<dbReference type="InterPro" id="IPR039425">
    <property type="entry name" value="RNA_pol_sigma-70-like"/>
</dbReference>
<dbReference type="EMBL" id="LR593886">
    <property type="protein sequence ID" value="VTR99484.1"/>
    <property type="molecule type" value="Genomic_DNA"/>
</dbReference>
<dbReference type="KEGG" id="gms:SOIL9_85020"/>
<dbReference type="SUPFAM" id="SSF88659">
    <property type="entry name" value="Sigma3 and sigma4 domains of RNA polymerase sigma factors"/>
    <property type="match status" value="1"/>
</dbReference>
<keyword evidence="2" id="KW-0731">Sigma factor</keyword>
<accession>A0A6P2DHS6</accession>
<evidence type="ECO:0000256" key="3">
    <source>
        <dbReference type="ARBA" id="ARBA00023163"/>
    </source>
</evidence>
<dbReference type="Proteomes" id="UP000464178">
    <property type="component" value="Chromosome"/>
</dbReference>
<feature type="domain" description="RNA polymerase sigma-70 ECF-like HTH" evidence="4">
    <location>
        <begin position="9"/>
        <end position="184"/>
    </location>
</feature>
<dbReference type="Pfam" id="PF07638">
    <property type="entry name" value="Sigma70_ECF"/>
    <property type="match status" value="1"/>
</dbReference>
<evidence type="ECO:0000313" key="5">
    <source>
        <dbReference type="EMBL" id="VTR99484.1"/>
    </source>
</evidence>
<dbReference type="NCBIfam" id="TIGR02937">
    <property type="entry name" value="sigma70-ECF"/>
    <property type="match status" value="1"/>
</dbReference>
<evidence type="ECO:0000313" key="6">
    <source>
        <dbReference type="Proteomes" id="UP000464178"/>
    </source>
</evidence>
<dbReference type="GO" id="GO:0016987">
    <property type="term" value="F:sigma factor activity"/>
    <property type="evidence" value="ECO:0007669"/>
    <property type="project" value="UniProtKB-KW"/>
</dbReference>
<reference evidence="5 6" key="1">
    <citation type="submission" date="2019-05" db="EMBL/GenBank/DDBJ databases">
        <authorList>
            <consortium name="Science for Life Laboratories"/>
        </authorList>
    </citation>
    <scope>NUCLEOTIDE SEQUENCE [LARGE SCALE GENOMIC DNA]</scope>
    <source>
        <strain evidence="5">Soil9</strain>
    </source>
</reference>
<evidence type="ECO:0000256" key="2">
    <source>
        <dbReference type="ARBA" id="ARBA00023082"/>
    </source>
</evidence>
<keyword evidence="1" id="KW-0805">Transcription regulation</keyword>
<proteinExistence type="predicted"/>
<dbReference type="InterPro" id="IPR036388">
    <property type="entry name" value="WH-like_DNA-bd_sf"/>
</dbReference>
<dbReference type="GO" id="GO:0006352">
    <property type="term" value="P:DNA-templated transcription initiation"/>
    <property type="evidence" value="ECO:0007669"/>
    <property type="project" value="InterPro"/>
</dbReference>
<gene>
    <name evidence="5" type="ORF">SOIL9_85020</name>
</gene>
<evidence type="ECO:0000256" key="1">
    <source>
        <dbReference type="ARBA" id="ARBA00023015"/>
    </source>
</evidence>
<dbReference type="Gene3D" id="1.10.10.10">
    <property type="entry name" value="Winged helix-like DNA-binding domain superfamily/Winged helix DNA-binding domain"/>
    <property type="match status" value="1"/>
</dbReference>